<evidence type="ECO:0000256" key="8">
    <source>
        <dbReference type="ARBA" id="ARBA00023136"/>
    </source>
</evidence>
<dbReference type="AlphaFoldDB" id="A0A1T4NTL9"/>
<evidence type="ECO:0000256" key="6">
    <source>
        <dbReference type="ARBA" id="ARBA00022840"/>
    </source>
</evidence>
<sequence>MGKLLKNLTKRELMMVICAVAFIVVQVWLELKMPDYMNEITRLVETEGSKMSAILKNGGLMLLCALFSMFASVITGFFAARVASGLSMGLREKVFKKVMTFNNKEIGQFSTSSLITRTTNDITQIQFLIAIGLQALIKAPIHMVWAITKISNKQWQWSVVTLCAVMVILIMFAVTVIVAFPKFKVIQSLTDGINRVTRENLIGIRVVRAYNAENFQENKFEEVNDELTKTHLFTGRVMAFIGPTMTIIMSGISLAIYWIGSYIIDGTKVVDASGVPQMDGVVKRIDIFSDMVVFSSYAIQIVMSFMMLSIMFVILPRVMVSVKRVNEVIDTDISITSGNTDKGLPGMEGTIEFRDVSFKYPDGGDNVLHKISFTANKGETVAIIGATASGKSSLINLIPRFYDADEGAVYVDGINVKEYDIHALRDKIGYIGQKAIMFSGTVASNVAYSIDSPSEEGIKEAIDIAQAEEFVSKMSEGIESPISQGGTNVSGGQRQRLSIARAVYKKPEIYIFDDSFSALDYKTDRILRTELKNKTGDATKLIVAQRIGTIRDADKIIVLEDGAIAGIGKHKDLMKNCQVYQEIAYSQLSKEELEDGRE</sequence>
<dbReference type="PROSITE" id="PS00211">
    <property type="entry name" value="ABC_TRANSPORTER_1"/>
    <property type="match status" value="1"/>
</dbReference>
<keyword evidence="4 9" id="KW-0812">Transmembrane</keyword>
<feature type="transmembrane region" description="Helical" evidence="9">
    <location>
        <begin position="297"/>
        <end position="315"/>
    </location>
</feature>
<dbReference type="Gene3D" id="3.40.50.300">
    <property type="entry name" value="P-loop containing nucleotide triphosphate hydrolases"/>
    <property type="match status" value="1"/>
</dbReference>
<feature type="transmembrane region" description="Helical" evidence="9">
    <location>
        <begin position="159"/>
        <end position="180"/>
    </location>
</feature>
<evidence type="ECO:0000256" key="9">
    <source>
        <dbReference type="SAM" id="Phobius"/>
    </source>
</evidence>
<dbReference type="FunFam" id="3.40.50.300:FF:000854">
    <property type="entry name" value="Multidrug ABC transporter ATP-binding protein"/>
    <property type="match status" value="1"/>
</dbReference>
<dbReference type="CDD" id="cd18548">
    <property type="entry name" value="ABC_6TM_Tm287_like"/>
    <property type="match status" value="1"/>
</dbReference>
<keyword evidence="2" id="KW-0813">Transport</keyword>
<dbReference type="InterPro" id="IPR036640">
    <property type="entry name" value="ABC1_TM_sf"/>
</dbReference>
<evidence type="ECO:0000259" key="10">
    <source>
        <dbReference type="PROSITE" id="PS50893"/>
    </source>
</evidence>
<dbReference type="InterPro" id="IPR027417">
    <property type="entry name" value="P-loop_NTPase"/>
</dbReference>
<keyword evidence="7 9" id="KW-1133">Transmembrane helix</keyword>
<comment type="subcellular location">
    <subcellularLocation>
        <location evidence="1">Cell membrane</location>
        <topology evidence="1">Multi-pass membrane protein</topology>
    </subcellularLocation>
</comment>
<evidence type="ECO:0000256" key="5">
    <source>
        <dbReference type="ARBA" id="ARBA00022741"/>
    </source>
</evidence>
<evidence type="ECO:0000256" key="4">
    <source>
        <dbReference type="ARBA" id="ARBA00022692"/>
    </source>
</evidence>
<dbReference type="PANTHER" id="PTHR43394">
    <property type="entry name" value="ATP-DEPENDENT PERMEASE MDL1, MITOCHONDRIAL"/>
    <property type="match status" value="1"/>
</dbReference>
<dbReference type="OrthoDB" id="9762778at2"/>
<dbReference type="Pfam" id="PF00005">
    <property type="entry name" value="ABC_tran"/>
    <property type="match status" value="1"/>
</dbReference>
<evidence type="ECO:0000256" key="3">
    <source>
        <dbReference type="ARBA" id="ARBA00022475"/>
    </source>
</evidence>
<evidence type="ECO:0000256" key="7">
    <source>
        <dbReference type="ARBA" id="ARBA00022989"/>
    </source>
</evidence>
<evidence type="ECO:0000313" key="12">
    <source>
        <dbReference type="EMBL" id="SJZ82720.1"/>
    </source>
</evidence>
<feature type="transmembrane region" description="Helical" evidence="9">
    <location>
        <begin position="237"/>
        <end position="259"/>
    </location>
</feature>
<dbReference type="RefSeq" id="WP_078787532.1">
    <property type="nucleotide sequence ID" value="NZ_CACZYW010000012.1"/>
</dbReference>
<dbReference type="EMBL" id="FUXA01000010">
    <property type="protein sequence ID" value="SJZ82720.1"/>
    <property type="molecule type" value="Genomic_DNA"/>
</dbReference>
<evidence type="ECO:0000256" key="1">
    <source>
        <dbReference type="ARBA" id="ARBA00004651"/>
    </source>
</evidence>
<dbReference type="GO" id="GO:0016887">
    <property type="term" value="F:ATP hydrolysis activity"/>
    <property type="evidence" value="ECO:0007669"/>
    <property type="project" value="InterPro"/>
</dbReference>
<dbReference type="SUPFAM" id="SSF90123">
    <property type="entry name" value="ABC transporter transmembrane region"/>
    <property type="match status" value="1"/>
</dbReference>
<evidence type="ECO:0000313" key="13">
    <source>
        <dbReference type="Proteomes" id="UP000189857"/>
    </source>
</evidence>
<dbReference type="InterPro" id="IPR003593">
    <property type="entry name" value="AAA+_ATPase"/>
</dbReference>
<feature type="transmembrane region" description="Helical" evidence="9">
    <location>
        <begin position="60"/>
        <end position="83"/>
    </location>
</feature>
<keyword evidence="5" id="KW-0547">Nucleotide-binding</keyword>
<feature type="domain" description="ABC transmembrane type-1" evidence="11">
    <location>
        <begin position="19"/>
        <end position="317"/>
    </location>
</feature>
<evidence type="ECO:0000256" key="2">
    <source>
        <dbReference type="ARBA" id="ARBA00022448"/>
    </source>
</evidence>
<dbReference type="PROSITE" id="PS50893">
    <property type="entry name" value="ABC_TRANSPORTER_2"/>
    <property type="match status" value="1"/>
</dbReference>
<dbReference type="InterPro" id="IPR017871">
    <property type="entry name" value="ABC_transporter-like_CS"/>
</dbReference>
<proteinExistence type="predicted"/>
<dbReference type="SMART" id="SM00382">
    <property type="entry name" value="AAA"/>
    <property type="match status" value="1"/>
</dbReference>
<evidence type="ECO:0000259" key="11">
    <source>
        <dbReference type="PROSITE" id="PS50929"/>
    </source>
</evidence>
<gene>
    <name evidence="12" type="ORF">SAMN02745110_01700</name>
</gene>
<dbReference type="InterPro" id="IPR011527">
    <property type="entry name" value="ABC1_TM_dom"/>
</dbReference>
<dbReference type="Proteomes" id="UP000189857">
    <property type="component" value="Unassembled WGS sequence"/>
</dbReference>
<keyword evidence="3" id="KW-1003">Cell membrane</keyword>
<keyword evidence="8 9" id="KW-0472">Membrane</keyword>
<dbReference type="InterPro" id="IPR039421">
    <property type="entry name" value="Type_1_exporter"/>
</dbReference>
<dbReference type="Gene3D" id="1.20.1560.10">
    <property type="entry name" value="ABC transporter type 1, transmembrane domain"/>
    <property type="match status" value="1"/>
</dbReference>
<dbReference type="PANTHER" id="PTHR43394:SF1">
    <property type="entry name" value="ATP-BINDING CASSETTE SUB-FAMILY B MEMBER 10, MITOCHONDRIAL"/>
    <property type="match status" value="1"/>
</dbReference>
<accession>A0A1T4NTL9</accession>
<dbReference type="GO" id="GO:0005886">
    <property type="term" value="C:plasma membrane"/>
    <property type="evidence" value="ECO:0007669"/>
    <property type="project" value="UniProtKB-SubCell"/>
</dbReference>
<dbReference type="InterPro" id="IPR003439">
    <property type="entry name" value="ABC_transporter-like_ATP-bd"/>
</dbReference>
<keyword evidence="6 12" id="KW-0067">ATP-binding</keyword>
<feature type="domain" description="ABC transporter" evidence="10">
    <location>
        <begin position="351"/>
        <end position="586"/>
    </location>
</feature>
<keyword evidence="13" id="KW-1185">Reference proteome</keyword>
<name>A0A1T4NTL9_9FIRM</name>
<feature type="transmembrane region" description="Helical" evidence="9">
    <location>
        <begin position="127"/>
        <end position="147"/>
    </location>
</feature>
<dbReference type="GO" id="GO:0015421">
    <property type="term" value="F:ABC-type oligopeptide transporter activity"/>
    <property type="evidence" value="ECO:0007669"/>
    <property type="project" value="TreeGrafter"/>
</dbReference>
<dbReference type="PROSITE" id="PS50929">
    <property type="entry name" value="ABC_TM1F"/>
    <property type="match status" value="1"/>
</dbReference>
<feature type="transmembrane region" description="Helical" evidence="9">
    <location>
        <begin position="12"/>
        <end position="29"/>
    </location>
</feature>
<dbReference type="Pfam" id="PF00664">
    <property type="entry name" value="ABC_membrane"/>
    <property type="match status" value="1"/>
</dbReference>
<protein>
    <submittedName>
        <fullName evidence="12">ATP-binding cassette, subfamily B</fullName>
    </submittedName>
</protein>
<organism evidence="12 13">
    <name type="scientific">Eubacterium ruminantium</name>
    <dbReference type="NCBI Taxonomy" id="42322"/>
    <lineage>
        <taxon>Bacteria</taxon>
        <taxon>Bacillati</taxon>
        <taxon>Bacillota</taxon>
        <taxon>Clostridia</taxon>
        <taxon>Eubacteriales</taxon>
        <taxon>Eubacteriaceae</taxon>
        <taxon>Eubacterium</taxon>
    </lineage>
</organism>
<dbReference type="GO" id="GO:0005524">
    <property type="term" value="F:ATP binding"/>
    <property type="evidence" value="ECO:0007669"/>
    <property type="project" value="UniProtKB-KW"/>
</dbReference>
<reference evidence="12 13" key="1">
    <citation type="submission" date="2017-02" db="EMBL/GenBank/DDBJ databases">
        <authorList>
            <person name="Peterson S.W."/>
        </authorList>
    </citation>
    <scope>NUCLEOTIDE SEQUENCE [LARGE SCALE GENOMIC DNA]</scope>
    <source>
        <strain evidence="12 13">ATCC 17233</strain>
    </source>
</reference>
<dbReference type="SUPFAM" id="SSF52540">
    <property type="entry name" value="P-loop containing nucleoside triphosphate hydrolases"/>
    <property type="match status" value="1"/>
</dbReference>